<feature type="transmembrane region" description="Helical" evidence="2">
    <location>
        <begin position="20"/>
        <end position="39"/>
    </location>
</feature>
<sequence length="783" mass="88423">MACLDADKRLAVHNDLYPLMKGSVGLVFIFMISVFWDLYMSQYTFEGQDFLTTTIILCRYMQAVVDDVILKNVNPQKHPSNWCLDKILEEFKDVAGEILNDSFAEIDEEALLNSLVQLQKFQSISIDNFSLPSLPPTPNSFRGIRGKTSSFRRWLVICSDDSTKYGKYREMVNFLRKYLGDFLIASYLDAIQESGYDAIYVKEIEGSTSEDIRLLLEGSSYKHEPTKFSGMVNVRSFGHRNPLEEYKIDGCKFFISMLSATRRLTVESLLRYWSSPMESQEILGFSLSSPSLRDDCSHLIPGCLARYHWQLLAVGKRRDSRRQSREIPLFPPCGLVRTVVVARLMRIAVGDELQTVSTKLLGKACGNLNGMEARAEYLSDHASFSSFSSKIVCTVGGCNLGEQALADRLPINRAETSFESSNGMVTMRSDREEDRNATVDSRFNQTLRNVQGLLKGRSFPGKVLITRRSDPLDNSTMRSPDNHGSLRDSETGPSQLADGSFEDELQSRSNLNVSSSASQTKSSISNSEHTSSEVQKSSIGSRATDSARLMKFTKELSATTVVQSLKSGSNMDLPIVTIINMDNSWVSTNCTSLNPELPSNRTKMAWFLALGRIGFVVVAYSYIPPAFINYNWLILWPVDHKGDAFLVIRICGVSLAKTFNVRLKDSYAYITTVSALLFHEIDRFSSYCWLILNVIYRSDCYIFLMCFPTSLAEKLRELSWNGIPSYLRPNIWRLLLPGCSRGNRKALLAELHWEWIQSTDSFSLTRSYPHALYEIRMDSVDQG</sequence>
<dbReference type="GO" id="GO:0005524">
    <property type="term" value="F:ATP binding"/>
    <property type="evidence" value="ECO:0000318"/>
    <property type="project" value="GO_Central"/>
</dbReference>
<protein>
    <recommendedName>
        <fullName evidence="3">SecA Wing/Scaffold domain-containing protein</fullName>
    </recommendedName>
</protein>
<organism evidence="4">
    <name type="scientific">Solanum lycopersicum</name>
    <name type="common">Tomato</name>
    <name type="synonym">Lycopersicon esculentum</name>
    <dbReference type="NCBI Taxonomy" id="4081"/>
    <lineage>
        <taxon>Eukaryota</taxon>
        <taxon>Viridiplantae</taxon>
        <taxon>Streptophyta</taxon>
        <taxon>Embryophyta</taxon>
        <taxon>Tracheophyta</taxon>
        <taxon>Spermatophyta</taxon>
        <taxon>Magnoliopsida</taxon>
        <taxon>eudicotyledons</taxon>
        <taxon>Gunneridae</taxon>
        <taxon>Pentapetalae</taxon>
        <taxon>asterids</taxon>
        <taxon>lamiids</taxon>
        <taxon>Solanales</taxon>
        <taxon>Solanaceae</taxon>
        <taxon>Solanoideae</taxon>
        <taxon>Solaneae</taxon>
        <taxon>Solanum</taxon>
        <taxon>Solanum subgen. Lycopersicon</taxon>
    </lineage>
</organism>
<dbReference type="PANTHER" id="PTHR30612">
    <property type="entry name" value="SECA INNER MEMBRANE COMPONENT OF SEC PROTEIN SECRETION SYSTEM"/>
    <property type="match status" value="1"/>
</dbReference>
<dbReference type="GO" id="GO:0006605">
    <property type="term" value="P:protein targeting"/>
    <property type="evidence" value="ECO:0007669"/>
    <property type="project" value="InterPro"/>
</dbReference>
<dbReference type="GO" id="GO:0016020">
    <property type="term" value="C:membrane"/>
    <property type="evidence" value="ECO:0007669"/>
    <property type="project" value="InterPro"/>
</dbReference>
<evidence type="ECO:0000313" key="4">
    <source>
        <dbReference type="EnsemblPlants" id="Solyc11g005015.1.1"/>
    </source>
</evidence>
<reference evidence="4" key="2">
    <citation type="submission" date="2019-01" db="UniProtKB">
        <authorList>
            <consortium name="EnsemblPlants"/>
        </authorList>
    </citation>
    <scope>IDENTIFICATION</scope>
    <source>
        <strain evidence="4">cv. Heinz 1706</strain>
    </source>
</reference>
<proteinExistence type="predicted"/>
<keyword evidence="2" id="KW-0472">Membrane</keyword>
<feature type="domain" description="SecA Wing/Scaffold" evidence="3">
    <location>
        <begin position="231"/>
        <end position="272"/>
    </location>
</feature>
<dbReference type="GO" id="GO:0006886">
    <property type="term" value="P:intracellular protein transport"/>
    <property type="evidence" value="ECO:0007669"/>
    <property type="project" value="InterPro"/>
</dbReference>
<keyword evidence="2" id="KW-1133">Transmembrane helix</keyword>
<reference evidence="4" key="1">
    <citation type="journal article" date="2012" name="Nature">
        <title>The tomato genome sequence provides insights into fleshy fruit evolution.</title>
        <authorList>
            <consortium name="Tomato Genome Consortium"/>
        </authorList>
    </citation>
    <scope>NUCLEOTIDE SEQUENCE [LARGE SCALE GENOMIC DNA]</scope>
    <source>
        <strain evidence="4">cv. Heinz 1706</strain>
    </source>
</reference>
<keyword evidence="2" id="KW-0812">Transmembrane</keyword>
<feature type="region of interest" description="Disordered" evidence="1">
    <location>
        <begin position="424"/>
        <end position="443"/>
    </location>
</feature>
<feature type="region of interest" description="Disordered" evidence="1">
    <location>
        <begin position="465"/>
        <end position="542"/>
    </location>
</feature>
<name>A0A3Q7INK7_SOLLC</name>
<dbReference type="SUPFAM" id="SSF81886">
    <property type="entry name" value="Helical scaffold and wing domains of SecA"/>
    <property type="match status" value="1"/>
</dbReference>
<dbReference type="InterPro" id="IPR036266">
    <property type="entry name" value="SecA_Wing/Scaffold_sf"/>
</dbReference>
<evidence type="ECO:0000256" key="1">
    <source>
        <dbReference type="SAM" id="MobiDB-lite"/>
    </source>
</evidence>
<feature type="compositionally biased region" description="Low complexity" evidence="1">
    <location>
        <begin position="507"/>
        <end position="529"/>
    </location>
</feature>
<evidence type="ECO:0000313" key="5">
    <source>
        <dbReference type="Proteomes" id="UP000004994"/>
    </source>
</evidence>
<accession>A0A3Q7INK7</accession>
<dbReference type="InParanoid" id="A0A3Q7INK7"/>
<dbReference type="AlphaFoldDB" id="A0A3Q7INK7"/>
<dbReference type="PANTHER" id="PTHR30612:SF0">
    <property type="entry name" value="CHLOROPLAST PROTEIN-TRANSPORTING ATPASE"/>
    <property type="match status" value="1"/>
</dbReference>
<dbReference type="GO" id="GO:0017038">
    <property type="term" value="P:protein import"/>
    <property type="evidence" value="ECO:0007669"/>
    <property type="project" value="InterPro"/>
</dbReference>
<evidence type="ECO:0000256" key="2">
    <source>
        <dbReference type="SAM" id="Phobius"/>
    </source>
</evidence>
<dbReference type="Gene3D" id="1.10.3060.10">
    <property type="entry name" value="Helical scaffold and wing domains of SecA"/>
    <property type="match status" value="1"/>
</dbReference>
<dbReference type="EnsemblPlants" id="Solyc11g005015.1.1">
    <property type="protein sequence ID" value="Solyc11g005015.1.1"/>
    <property type="gene ID" value="Solyc11g005015.1"/>
</dbReference>
<dbReference type="InterPro" id="IPR011116">
    <property type="entry name" value="SecA_Wing/Scaffold"/>
</dbReference>
<dbReference type="PaxDb" id="4081-Solyc11g005010.1.1"/>
<keyword evidence="5" id="KW-1185">Reference proteome</keyword>
<feature type="compositionally biased region" description="Polar residues" evidence="1">
    <location>
        <begin position="533"/>
        <end position="542"/>
    </location>
</feature>
<feature type="compositionally biased region" description="Basic and acidic residues" evidence="1">
    <location>
        <begin position="428"/>
        <end position="437"/>
    </location>
</feature>
<dbReference type="InterPro" id="IPR000185">
    <property type="entry name" value="SecA"/>
</dbReference>
<dbReference type="Gramene" id="Solyc11g005015.1.1">
    <property type="protein sequence ID" value="Solyc11g005015.1.1"/>
    <property type="gene ID" value="Solyc11g005015.1"/>
</dbReference>
<feature type="compositionally biased region" description="Basic and acidic residues" evidence="1">
    <location>
        <begin position="480"/>
        <end position="490"/>
    </location>
</feature>
<dbReference type="Pfam" id="PF07516">
    <property type="entry name" value="SecA_SW"/>
    <property type="match status" value="1"/>
</dbReference>
<evidence type="ECO:0000259" key="3">
    <source>
        <dbReference type="Pfam" id="PF07516"/>
    </source>
</evidence>
<dbReference type="Proteomes" id="UP000004994">
    <property type="component" value="Chromosome 11"/>
</dbReference>
<dbReference type="STRING" id="4081.A0A3Q7INK7"/>